<feature type="domain" description="5'-3' DNA helicase ZGRF1-like N-terminal" evidence="2">
    <location>
        <begin position="118"/>
        <end position="194"/>
    </location>
</feature>
<reference evidence="3 4" key="1">
    <citation type="submission" date="2017-09" db="EMBL/GenBank/DDBJ databases">
        <authorList>
            <consortium name="International Durum Wheat Genome Sequencing Consortium (IDWGSC)"/>
            <person name="Milanesi L."/>
        </authorList>
    </citation>
    <scope>NUCLEOTIDE SEQUENCE [LARGE SCALE GENOMIC DNA]</scope>
    <source>
        <strain evidence="4">cv. Svevo</strain>
    </source>
</reference>
<dbReference type="InterPro" id="IPR052800">
    <property type="entry name" value="DNA_Repair_Helicase_ZGRF1"/>
</dbReference>
<dbReference type="Proteomes" id="UP000324705">
    <property type="component" value="Chromosome 5B"/>
</dbReference>
<dbReference type="GO" id="GO:0006302">
    <property type="term" value="P:double-strand break repair"/>
    <property type="evidence" value="ECO:0007669"/>
    <property type="project" value="TreeGrafter"/>
</dbReference>
<dbReference type="PANTHER" id="PTHR28535:SF1">
    <property type="entry name" value="PROTEIN ZGRF1"/>
    <property type="match status" value="1"/>
</dbReference>
<dbReference type="InterPro" id="IPR018838">
    <property type="entry name" value="ZGRF1-like_N"/>
</dbReference>
<evidence type="ECO:0000259" key="2">
    <source>
        <dbReference type="Pfam" id="PF10382"/>
    </source>
</evidence>
<feature type="region of interest" description="Disordered" evidence="1">
    <location>
        <begin position="199"/>
        <end position="247"/>
    </location>
</feature>
<feature type="region of interest" description="Disordered" evidence="1">
    <location>
        <begin position="277"/>
        <end position="303"/>
    </location>
</feature>
<keyword evidence="4" id="KW-1185">Reference proteome</keyword>
<feature type="compositionally biased region" description="Polar residues" evidence="1">
    <location>
        <begin position="553"/>
        <end position="562"/>
    </location>
</feature>
<accession>A0A9R0X884</accession>
<name>A0A9R0X884_TRITD</name>
<organism evidence="3 4">
    <name type="scientific">Triticum turgidum subsp. durum</name>
    <name type="common">Durum wheat</name>
    <name type="synonym">Triticum durum</name>
    <dbReference type="NCBI Taxonomy" id="4567"/>
    <lineage>
        <taxon>Eukaryota</taxon>
        <taxon>Viridiplantae</taxon>
        <taxon>Streptophyta</taxon>
        <taxon>Embryophyta</taxon>
        <taxon>Tracheophyta</taxon>
        <taxon>Spermatophyta</taxon>
        <taxon>Magnoliopsida</taxon>
        <taxon>Liliopsida</taxon>
        <taxon>Poales</taxon>
        <taxon>Poaceae</taxon>
        <taxon>BOP clade</taxon>
        <taxon>Pooideae</taxon>
        <taxon>Triticodae</taxon>
        <taxon>Triticeae</taxon>
        <taxon>Triticinae</taxon>
        <taxon>Triticum</taxon>
    </lineage>
</organism>
<proteinExistence type="predicted"/>
<dbReference type="AlphaFoldDB" id="A0A9R0X884"/>
<dbReference type="PANTHER" id="PTHR28535">
    <property type="entry name" value="ZINC FINGER GRF-TYPE CONTAINING 1"/>
    <property type="match status" value="1"/>
</dbReference>
<protein>
    <recommendedName>
        <fullName evidence="2">5'-3' DNA helicase ZGRF1-like N-terminal domain-containing protein</fullName>
    </recommendedName>
</protein>
<sequence length="613" mass="67055">MYTTQVSQKAKRYHDGFVKLVQSGLYSKQIVLLDEEGQVLGTRHLKSGECVESGKKCSFPGYLIEIGEATNLNKGFDESKSEATSSFNKPELGKSEIAAAGSTGSLMGSADSSFKEIEWSVLYTAQLFQKAKKFHDGVIRLVQAGPNVKQILLLDEEGGMLGTRFFNSGESIECGKRCQFPNYIIEVTELRNKMKDVEHTHAAGEASSHTVPKSGENTREKKDDKNHRKSKTRSTTDSNNPLVGKSACSNMGDPLNFHVFTDLQRDKPDCTVGYRRTDPGSTSSDIDNQHKFNDFADNQRGTSEFSTGYSRLEVGKSTFNDLGKSTFGGMDDPHKLDGFADTQRGTSGFSTSYNRPEVGKPTFNDLGKSTFSGMDDPHKFDDIQRGKSGFSTSYNRPEVDKSTLNRMDDPLKFCGLQDGKSVCPTSFVRREVGKSTFGNADDSLRTASQILSIMKPPAGLSHFATQLRTSVQSCLKLDTAHAKNSAITHNRNELSGNAYPTYNHQVIMKPPAFDALDLELIDLPGSEMCNANEQKLESSGNLNTVNCNGTGSAPISNVTSMPNLREDKSGTADQLGANNTAEDPKYDSGPSRTCRDPTIQDLIDDCPSFDLGF</sequence>
<feature type="region of interest" description="Disordered" evidence="1">
    <location>
        <begin position="553"/>
        <end position="593"/>
    </location>
</feature>
<dbReference type="Pfam" id="PF10382">
    <property type="entry name" value="ZGRF1-like_N"/>
    <property type="match status" value="2"/>
</dbReference>
<feature type="compositionally biased region" description="Basic and acidic residues" evidence="1">
    <location>
        <begin position="216"/>
        <end position="226"/>
    </location>
</feature>
<dbReference type="GO" id="GO:0005634">
    <property type="term" value="C:nucleus"/>
    <property type="evidence" value="ECO:0007669"/>
    <property type="project" value="TreeGrafter"/>
</dbReference>
<evidence type="ECO:0000256" key="1">
    <source>
        <dbReference type="SAM" id="MobiDB-lite"/>
    </source>
</evidence>
<dbReference type="GO" id="GO:0035861">
    <property type="term" value="C:site of double-strand break"/>
    <property type="evidence" value="ECO:0007669"/>
    <property type="project" value="TreeGrafter"/>
</dbReference>
<evidence type="ECO:0000313" key="3">
    <source>
        <dbReference type="EMBL" id="VAI31911.1"/>
    </source>
</evidence>
<dbReference type="Gramene" id="TRITD5Bv1G116680.5">
    <property type="protein sequence ID" value="TRITD5Bv1G116680.5"/>
    <property type="gene ID" value="TRITD5Bv1G116680"/>
</dbReference>
<gene>
    <name evidence="3" type="ORF">TRITD_5Bv1G116680</name>
</gene>
<dbReference type="EMBL" id="LT934120">
    <property type="protein sequence ID" value="VAI31911.1"/>
    <property type="molecule type" value="Genomic_DNA"/>
</dbReference>
<feature type="domain" description="5'-3' DNA helicase ZGRF1-like N-terminal" evidence="2">
    <location>
        <begin position="1"/>
        <end position="71"/>
    </location>
</feature>
<evidence type="ECO:0000313" key="4">
    <source>
        <dbReference type="Proteomes" id="UP000324705"/>
    </source>
</evidence>